<evidence type="ECO:0000256" key="1">
    <source>
        <dbReference type="SAM" id="MobiDB-lite"/>
    </source>
</evidence>
<dbReference type="Proteomes" id="UP000007797">
    <property type="component" value="Unassembled WGS sequence"/>
</dbReference>
<reference evidence="3" key="1">
    <citation type="journal article" date="2011" name="Genome Res.">
        <title>Phylogeny-wide analysis of social amoeba genomes highlights ancient origins for complex intercellular communication.</title>
        <authorList>
            <person name="Heidel A.J."/>
            <person name="Lawal H.M."/>
            <person name="Felder M."/>
            <person name="Schilde C."/>
            <person name="Helps N.R."/>
            <person name="Tunggal B."/>
            <person name="Rivero F."/>
            <person name="John U."/>
            <person name="Schleicher M."/>
            <person name="Eichinger L."/>
            <person name="Platzer M."/>
            <person name="Noegel A.A."/>
            <person name="Schaap P."/>
            <person name="Gloeckner G."/>
        </authorList>
    </citation>
    <scope>NUCLEOTIDE SEQUENCE [LARGE SCALE GENOMIC DNA]</scope>
    <source>
        <strain evidence="3">SH3</strain>
    </source>
</reference>
<dbReference type="GeneID" id="14877137"/>
<dbReference type="OMA" id="ANDDRWR"/>
<sequence length="324" mass="35451">MIRCSTSTTKMTHILVVFHSCDHLALSCGTQHAIKNVVVAGSMSSFTSGSLRVNRINNTPLLTFDHGLIGNNKYVSYSQFSMSTDQQPPKPEPVIEKRSKGGMILRLLALLLVGKMSYDTVQSVKAYRKGSKPLEIFLSEAWNDALYPLFTMVKESPEVVRELGYPVNIGAPPTGSTSPITELSRECMIGVNFPKPSKDVGTWFLKPVPQLSQSGGQQSSSSQQQQQQRPYSTSAGKPLVVPQPNSFPSFPYCEVTSEVVLPLIGGKPGSGNEKVGVLHAFIYTNESDWNVLSAKVIYPNGKSTIVVEPDIKGYQHPNQFGQQQ</sequence>
<protein>
    <submittedName>
        <fullName evidence="2">Uncharacterized protein</fullName>
    </submittedName>
</protein>
<feature type="region of interest" description="Disordered" evidence="1">
    <location>
        <begin position="212"/>
        <end position="238"/>
    </location>
</feature>
<dbReference type="RefSeq" id="XP_004362544.1">
    <property type="nucleotide sequence ID" value="XM_004362487.1"/>
</dbReference>
<evidence type="ECO:0000313" key="2">
    <source>
        <dbReference type="EMBL" id="EGG24693.1"/>
    </source>
</evidence>
<dbReference type="EMBL" id="GL883006">
    <property type="protein sequence ID" value="EGG24693.1"/>
    <property type="molecule type" value="Genomic_DNA"/>
</dbReference>
<name>F4PG59_CACFS</name>
<proteinExistence type="predicted"/>
<dbReference type="AlphaFoldDB" id="F4PG59"/>
<organism evidence="2 3">
    <name type="scientific">Cavenderia fasciculata</name>
    <name type="common">Slime mold</name>
    <name type="synonym">Dictyostelium fasciculatum</name>
    <dbReference type="NCBI Taxonomy" id="261658"/>
    <lineage>
        <taxon>Eukaryota</taxon>
        <taxon>Amoebozoa</taxon>
        <taxon>Evosea</taxon>
        <taxon>Eumycetozoa</taxon>
        <taxon>Dictyostelia</taxon>
        <taxon>Acytosteliales</taxon>
        <taxon>Cavenderiaceae</taxon>
        <taxon>Cavenderia</taxon>
    </lineage>
</organism>
<feature type="compositionally biased region" description="Low complexity" evidence="1">
    <location>
        <begin position="212"/>
        <end position="228"/>
    </location>
</feature>
<gene>
    <name evidence="2" type="ORF">DFA_02937</name>
</gene>
<dbReference type="KEGG" id="dfa:DFA_02937"/>
<dbReference type="OrthoDB" id="16606at2759"/>
<accession>F4PG59</accession>
<keyword evidence="3" id="KW-1185">Reference proteome</keyword>
<evidence type="ECO:0000313" key="3">
    <source>
        <dbReference type="Proteomes" id="UP000007797"/>
    </source>
</evidence>